<accession>A0ABQ2F9C0</accession>
<keyword evidence="2" id="KW-1185">Reference proteome</keyword>
<proteinExistence type="predicted"/>
<dbReference type="Proteomes" id="UP000662111">
    <property type="component" value="Unassembled WGS sequence"/>
</dbReference>
<dbReference type="SUPFAM" id="SSF109854">
    <property type="entry name" value="DinB/YfiT-like putative metalloenzymes"/>
    <property type="match status" value="1"/>
</dbReference>
<dbReference type="EMBL" id="BMLB01000005">
    <property type="protein sequence ID" value="GGK74420.1"/>
    <property type="molecule type" value="Genomic_DNA"/>
</dbReference>
<sequence>MQPVTAMRRLFADTAASLGPDAPTLCAPWTVRDLLAHEILRQSRPDALPGIGLPVDALRRRTATVQASIADDDFARLVDRVRQGPPPWWPTRVPALDNLVNLAELAVHQEDMLRARPGWSPGPSTHDEATMEELWTAFRRAAPLAYRSAPVGVVAVAPGHGRVAVRRPRATSGTVVLRGTPLELLLHAFGRDRVAQVRVEGSEADVAALAGHSREF</sequence>
<dbReference type="InterPro" id="IPR034660">
    <property type="entry name" value="DinB/YfiT-like"/>
</dbReference>
<gene>
    <name evidence="1" type="ORF">GCM10011509_23760</name>
</gene>
<dbReference type="NCBIfam" id="TIGR03085">
    <property type="entry name" value="TIGR03085 family metal-binding protein"/>
    <property type="match status" value="1"/>
</dbReference>
<reference evidence="2" key="1">
    <citation type="journal article" date="2019" name="Int. J. Syst. Evol. Microbiol.">
        <title>The Global Catalogue of Microorganisms (GCM) 10K type strain sequencing project: providing services to taxonomists for standard genome sequencing and annotation.</title>
        <authorList>
            <consortium name="The Broad Institute Genomics Platform"/>
            <consortium name="The Broad Institute Genome Sequencing Center for Infectious Disease"/>
            <person name="Wu L."/>
            <person name="Ma J."/>
        </authorList>
    </citation>
    <scope>NUCLEOTIDE SEQUENCE [LARGE SCALE GENOMIC DNA]</scope>
    <source>
        <strain evidence="2">CGMCC 1.5362</strain>
    </source>
</reference>
<dbReference type="NCBIfam" id="TIGR03083">
    <property type="entry name" value="maleylpyruvate isomerase family mycothiol-dependent enzyme"/>
    <property type="match status" value="1"/>
</dbReference>
<comment type="caution">
    <text evidence="1">The sequence shown here is derived from an EMBL/GenBank/DDBJ whole genome shotgun (WGS) entry which is preliminary data.</text>
</comment>
<evidence type="ECO:0000313" key="2">
    <source>
        <dbReference type="Proteomes" id="UP000662111"/>
    </source>
</evidence>
<dbReference type="InterPro" id="IPR017519">
    <property type="entry name" value="CHP03085"/>
</dbReference>
<dbReference type="InterPro" id="IPR017517">
    <property type="entry name" value="Maleyloyr_isom"/>
</dbReference>
<protein>
    <submittedName>
        <fullName evidence="1">TIGR03085 family protein</fullName>
    </submittedName>
</protein>
<name>A0ABQ2F9C0_9MICO</name>
<evidence type="ECO:0000313" key="1">
    <source>
        <dbReference type="EMBL" id="GGK74420.1"/>
    </source>
</evidence>
<organism evidence="1 2">
    <name type="scientific">Ornithinimicrobium pekingense</name>
    <dbReference type="NCBI Taxonomy" id="384677"/>
    <lineage>
        <taxon>Bacteria</taxon>
        <taxon>Bacillati</taxon>
        <taxon>Actinomycetota</taxon>
        <taxon>Actinomycetes</taxon>
        <taxon>Micrococcales</taxon>
        <taxon>Ornithinimicrobiaceae</taxon>
        <taxon>Ornithinimicrobium</taxon>
    </lineage>
</organism>
<dbReference type="RefSeq" id="WP_022921868.1">
    <property type="nucleotide sequence ID" value="NZ_BMLB01000005.1"/>
</dbReference>